<dbReference type="InterPro" id="IPR039261">
    <property type="entry name" value="FNR_nucleotide-bd"/>
</dbReference>
<evidence type="ECO:0000313" key="2">
    <source>
        <dbReference type="EMBL" id="KTR94637.1"/>
    </source>
</evidence>
<dbReference type="OrthoDB" id="3291337at2"/>
<dbReference type="PANTHER" id="PTHR30157">
    <property type="entry name" value="FERRIC REDUCTASE, NADPH-DEPENDENT"/>
    <property type="match status" value="1"/>
</dbReference>
<dbReference type="InterPro" id="IPR013113">
    <property type="entry name" value="SIP_FAD-bd"/>
</dbReference>
<protein>
    <submittedName>
        <fullName evidence="2">Side tail fiber protein</fullName>
    </submittedName>
</protein>
<dbReference type="PROSITE" id="PS51384">
    <property type="entry name" value="FAD_FR"/>
    <property type="match status" value="1"/>
</dbReference>
<reference evidence="2 3" key="1">
    <citation type="journal article" date="2016" name="Front. Microbiol.">
        <title>Genomic Resource of Rice Seed Associated Bacteria.</title>
        <authorList>
            <person name="Midha S."/>
            <person name="Bansal K."/>
            <person name="Sharma S."/>
            <person name="Kumar N."/>
            <person name="Patil P.P."/>
            <person name="Chaudhry V."/>
            <person name="Patil P.B."/>
        </authorList>
    </citation>
    <scope>NUCLEOTIDE SEQUENCE [LARGE SCALE GENOMIC DNA]</scope>
    <source>
        <strain evidence="2 3">NS220</strain>
    </source>
</reference>
<dbReference type="AlphaFoldDB" id="A0A147EXG7"/>
<dbReference type="InterPro" id="IPR017938">
    <property type="entry name" value="Riboflavin_synthase-like_b-brl"/>
</dbReference>
<dbReference type="RefSeq" id="WP_058623579.1">
    <property type="nucleotide sequence ID" value="NZ_LDRT01000049.1"/>
</dbReference>
<name>A0A147EXG7_MICTE</name>
<comment type="caution">
    <text evidence="2">The sequence shown here is derived from an EMBL/GenBank/DDBJ whole genome shotgun (WGS) entry which is preliminary data.</text>
</comment>
<dbReference type="GO" id="GO:0016491">
    <property type="term" value="F:oxidoreductase activity"/>
    <property type="evidence" value="ECO:0007669"/>
    <property type="project" value="InterPro"/>
</dbReference>
<dbReference type="CDD" id="cd06193">
    <property type="entry name" value="siderophore_interacting"/>
    <property type="match status" value="1"/>
</dbReference>
<dbReference type="PATRIC" id="fig|2033.6.peg.2642"/>
<dbReference type="Proteomes" id="UP000075025">
    <property type="component" value="Unassembled WGS sequence"/>
</dbReference>
<evidence type="ECO:0000313" key="3">
    <source>
        <dbReference type="Proteomes" id="UP000075025"/>
    </source>
</evidence>
<dbReference type="InterPro" id="IPR007037">
    <property type="entry name" value="SIP_rossman_dom"/>
</dbReference>
<proteinExistence type="predicted"/>
<gene>
    <name evidence="2" type="ORF">NS220_08170</name>
</gene>
<dbReference type="SUPFAM" id="SSF63380">
    <property type="entry name" value="Riboflavin synthase domain-like"/>
    <property type="match status" value="1"/>
</dbReference>
<dbReference type="Gene3D" id="3.40.50.80">
    <property type="entry name" value="Nucleotide-binding domain of ferredoxin-NADP reductase (FNR) module"/>
    <property type="match status" value="1"/>
</dbReference>
<dbReference type="Gene3D" id="2.40.30.10">
    <property type="entry name" value="Translation factors"/>
    <property type="match status" value="1"/>
</dbReference>
<dbReference type="InterPro" id="IPR039374">
    <property type="entry name" value="SIP_fam"/>
</dbReference>
<feature type="domain" description="FAD-binding FR-type" evidence="1">
    <location>
        <begin position="16"/>
        <end position="159"/>
    </location>
</feature>
<dbReference type="Pfam" id="PF08021">
    <property type="entry name" value="FAD_binding_9"/>
    <property type="match status" value="1"/>
</dbReference>
<dbReference type="PANTHER" id="PTHR30157:SF0">
    <property type="entry name" value="NADPH-DEPENDENT FERRIC-CHELATE REDUCTASE"/>
    <property type="match status" value="1"/>
</dbReference>
<dbReference type="Pfam" id="PF04954">
    <property type="entry name" value="SIP"/>
    <property type="match status" value="1"/>
</dbReference>
<dbReference type="InterPro" id="IPR017927">
    <property type="entry name" value="FAD-bd_FR_type"/>
</dbReference>
<sequence length="282" mass="29940">MARTNAAQTRQKPLDSTLLTLRVRERRRLSPSFARVTLGGEELSRFAPLGRDQWFRLFLPVAEGTLSRLPKQLDTFAYLRYLAIAKTERPVLRNYTVAGFRPTGEDGPELDVDFVIHGSAADGTAGPAATWAETCEPGDAVAILDEGILFTPAGGVTGPFALVGDETALPAISGILASLPAGATGTALIEVPEAGDVRDLVAPAGVDVRWVVRGVADATPGVAVRDAARDDTAVEGVAAVPAYAWVAGEQALVAAMRRHWVRAGVDKRAISFTGYWRASRGH</sequence>
<accession>A0A147EXG7</accession>
<evidence type="ECO:0000259" key="1">
    <source>
        <dbReference type="PROSITE" id="PS51384"/>
    </source>
</evidence>
<dbReference type="EMBL" id="LDRT01000049">
    <property type="protein sequence ID" value="KTR94637.1"/>
    <property type="molecule type" value="Genomic_DNA"/>
</dbReference>
<organism evidence="2 3">
    <name type="scientific">Microbacterium testaceum</name>
    <name type="common">Aureobacterium testaceum</name>
    <name type="synonym">Brevibacterium testaceum</name>
    <dbReference type="NCBI Taxonomy" id="2033"/>
    <lineage>
        <taxon>Bacteria</taxon>
        <taxon>Bacillati</taxon>
        <taxon>Actinomycetota</taxon>
        <taxon>Actinomycetes</taxon>
        <taxon>Micrococcales</taxon>
        <taxon>Microbacteriaceae</taxon>
        <taxon>Microbacterium</taxon>
    </lineage>
</organism>